<dbReference type="EMBL" id="HG792017">
    <property type="protein sequence ID" value="CDM34348.1"/>
    <property type="molecule type" value="Genomic_DNA"/>
</dbReference>
<organism evidence="1 2">
    <name type="scientific">Penicillium roqueforti (strain FM164)</name>
    <dbReference type="NCBI Taxonomy" id="1365484"/>
    <lineage>
        <taxon>Eukaryota</taxon>
        <taxon>Fungi</taxon>
        <taxon>Dikarya</taxon>
        <taxon>Ascomycota</taxon>
        <taxon>Pezizomycotina</taxon>
        <taxon>Eurotiomycetes</taxon>
        <taxon>Eurotiomycetidae</taxon>
        <taxon>Eurotiales</taxon>
        <taxon>Aspergillaceae</taxon>
        <taxon>Penicillium</taxon>
    </lineage>
</organism>
<dbReference type="AlphaFoldDB" id="W6QCE7"/>
<evidence type="ECO:0000313" key="2">
    <source>
        <dbReference type="Proteomes" id="UP000030686"/>
    </source>
</evidence>
<protein>
    <submittedName>
        <fullName evidence="1">Genomic scaffold, ProqFM164S03</fullName>
    </submittedName>
</protein>
<dbReference type="OrthoDB" id="4339989at2759"/>
<evidence type="ECO:0000313" key="1">
    <source>
        <dbReference type="EMBL" id="CDM34348.1"/>
    </source>
</evidence>
<accession>W6QCE7</accession>
<proteinExistence type="predicted"/>
<reference evidence="1" key="1">
    <citation type="journal article" date="2014" name="Nat. Commun.">
        <title>Multiple recent horizontal transfers of a large genomic region in cheese making fungi.</title>
        <authorList>
            <person name="Cheeseman K."/>
            <person name="Ropars J."/>
            <person name="Renault P."/>
            <person name="Dupont J."/>
            <person name="Gouzy J."/>
            <person name="Branca A."/>
            <person name="Abraham A.L."/>
            <person name="Ceppi M."/>
            <person name="Conseiller E."/>
            <person name="Debuchy R."/>
            <person name="Malagnac F."/>
            <person name="Goarin A."/>
            <person name="Silar P."/>
            <person name="Lacoste S."/>
            <person name="Sallet E."/>
            <person name="Bensimon A."/>
            <person name="Giraud T."/>
            <person name="Brygoo Y."/>
        </authorList>
    </citation>
    <scope>NUCLEOTIDE SEQUENCE [LARGE SCALE GENOMIC DNA]</scope>
    <source>
        <strain evidence="1">FM164</strain>
    </source>
</reference>
<name>W6QCE7_PENRF</name>
<sequence>MPDDFSKISWSTATTFPIQTALIYIFIDPTQTTFLTKSHVTIPTKGVVSPAPSMSVTSNFK</sequence>
<keyword evidence="2" id="KW-1185">Reference proteome</keyword>
<dbReference type="Proteomes" id="UP000030686">
    <property type="component" value="Unassembled WGS sequence"/>
</dbReference>
<gene>
    <name evidence="1" type="ORF">PROQFM164_S03g001072</name>
</gene>